<keyword evidence="3" id="KW-1185">Reference proteome</keyword>
<reference evidence="2" key="1">
    <citation type="journal article" date="2023" name="Mol. Phylogenet. Evol.">
        <title>Genome-scale phylogeny and comparative genomics of the fungal order Sordariales.</title>
        <authorList>
            <person name="Hensen N."/>
            <person name="Bonometti L."/>
            <person name="Westerberg I."/>
            <person name="Brannstrom I.O."/>
            <person name="Guillou S."/>
            <person name="Cros-Aarteil S."/>
            <person name="Calhoun S."/>
            <person name="Haridas S."/>
            <person name="Kuo A."/>
            <person name="Mondo S."/>
            <person name="Pangilinan J."/>
            <person name="Riley R."/>
            <person name="LaButti K."/>
            <person name="Andreopoulos B."/>
            <person name="Lipzen A."/>
            <person name="Chen C."/>
            <person name="Yan M."/>
            <person name="Daum C."/>
            <person name="Ng V."/>
            <person name="Clum A."/>
            <person name="Steindorff A."/>
            <person name="Ohm R.A."/>
            <person name="Martin F."/>
            <person name="Silar P."/>
            <person name="Natvig D.O."/>
            <person name="Lalanne C."/>
            <person name="Gautier V."/>
            <person name="Ament-Velasquez S.L."/>
            <person name="Kruys A."/>
            <person name="Hutchinson M.I."/>
            <person name="Powell A.J."/>
            <person name="Barry K."/>
            <person name="Miller A.N."/>
            <person name="Grigoriev I.V."/>
            <person name="Debuchy R."/>
            <person name="Gladieux P."/>
            <person name="Hiltunen Thoren M."/>
            <person name="Johannesson H."/>
        </authorList>
    </citation>
    <scope>NUCLEOTIDE SEQUENCE</scope>
    <source>
        <strain evidence="2">CBS 958.72</strain>
    </source>
</reference>
<dbReference type="EMBL" id="JAULSN010000007">
    <property type="protein sequence ID" value="KAK3366806.1"/>
    <property type="molecule type" value="Genomic_DNA"/>
</dbReference>
<sequence>MHLPQVLFVSVSFAVAVLGGPTLQQPGRAVSAEPAIHNSILQTRANVHNNKAEGRTWCPGNWLRSIADIEAAMSDLSIYCDKGHKIGGKQTLKDVTNTAQVHICNLLDTPILCSSDMINSARAAVIQACGKAPSGNYLAGYYYDDANTYTIGFNNYGEKVDC</sequence>
<reference evidence="2" key="2">
    <citation type="submission" date="2023-06" db="EMBL/GenBank/DDBJ databases">
        <authorList>
            <consortium name="Lawrence Berkeley National Laboratory"/>
            <person name="Haridas S."/>
            <person name="Hensen N."/>
            <person name="Bonometti L."/>
            <person name="Westerberg I."/>
            <person name="Brannstrom I.O."/>
            <person name="Guillou S."/>
            <person name="Cros-Aarteil S."/>
            <person name="Calhoun S."/>
            <person name="Kuo A."/>
            <person name="Mondo S."/>
            <person name="Pangilinan J."/>
            <person name="Riley R."/>
            <person name="Labutti K."/>
            <person name="Andreopoulos B."/>
            <person name="Lipzen A."/>
            <person name="Chen C."/>
            <person name="Yanf M."/>
            <person name="Daum C."/>
            <person name="Ng V."/>
            <person name="Clum A."/>
            <person name="Steindorff A."/>
            <person name="Ohm R."/>
            <person name="Martin F."/>
            <person name="Silar P."/>
            <person name="Natvig D."/>
            <person name="Lalanne C."/>
            <person name="Gautier V."/>
            <person name="Ament-Velasquez S.L."/>
            <person name="Kruys A."/>
            <person name="Hutchinson M.I."/>
            <person name="Powell A.J."/>
            <person name="Barry K."/>
            <person name="Miller A.N."/>
            <person name="Grigoriev I.V."/>
            <person name="Debuchy R."/>
            <person name="Gladieux P."/>
            <person name="Thoren M.H."/>
            <person name="Johannesson H."/>
        </authorList>
    </citation>
    <scope>NUCLEOTIDE SEQUENCE</scope>
    <source>
        <strain evidence="2">CBS 958.72</strain>
    </source>
</reference>
<accession>A0AAE0N0Y1</accession>
<dbReference type="Proteomes" id="UP001287356">
    <property type="component" value="Unassembled WGS sequence"/>
</dbReference>
<dbReference type="AlphaFoldDB" id="A0AAE0N0Y1"/>
<comment type="caution">
    <text evidence="2">The sequence shown here is derived from an EMBL/GenBank/DDBJ whole genome shotgun (WGS) entry which is preliminary data.</text>
</comment>
<feature type="chain" id="PRO_5042292867" evidence="1">
    <location>
        <begin position="20"/>
        <end position="162"/>
    </location>
</feature>
<protein>
    <submittedName>
        <fullName evidence="2">Uncharacterized protein</fullName>
    </submittedName>
</protein>
<name>A0AAE0N0Y1_9PEZI</name>
<proteinExistence type="predicted"/>
<organism evidence="2 3">
    <name type="scientific">Lasiosphaeria ovina</name>
    <dbReference type="NCBI Taxonomy" id="92902"/>
    <lineage>
        <taxon>Eukaryota</taxon>
        <taxon>Fungi</taxon>
        <taxon>Dikarya</taxon>
        <taxon>Ascomycota</taxon>
        <taxon>Pezizomycotina</taxon>
        <taxon>Sordariomycetes</taxon>
        <taxon>Sordariomycetidae</taxon>
        <taxon>Sordariales</taxon>
        <taxon>Lasiosphaeriaceae</taxon>
        <taxon>Lasiosphaeria</taxon>
    </lineage>
</organism>
<evidence type="ECO:0000256" key="1">
    <source>
        <dbReference type="SAM" id="SignalP"/>
    </source>
</evidence>
<evidence type="ECO:0000313" key="3">
    <source>
        <dbReference type="Proteomes" id="UP001287356"/>
    </source>
</evidence>
<gene>
    <name evidence="2" type="ORF">B0T24DRAFT_681997</name>
</gene>
<feature type="signal peptide" evidence="1">
    <location>
        <begin position="1"/>
        <end position="19"/>
    </location>
</feature>
<evidence type="ECO:0000313" key="2">
    <source>
        <dbReference type="EMBL" id="KAK3366806.1"/>
    </source>
</evidence>
<keyword evidence="1" id="KW-0732">Signal</keyword>